<name>A0ABM0JG78_APLCA</name>
<organism evidence="3 4">
    <name type="scientific">Aplysia californica</name>
    <name type="common">California sea hare</name>
    <dbReference type="NCBI Taxonomy" id="6500"/>
    <lineage>
        <taxon>Eukaryota</taxon>
        <taxon>Metazoa</taxon>
        <taxon>Spiralia</taxon>
        <taxon>Lophotrochozoa</taxon>
        <taxon>Mollusca</taxon>
        <taxon>Gastropoda</taxon>
        <taxon>Heterobranchia</taxon>
        <taxon>Euthyneura</taxon>
        <taxon>Tectipleura</taxon>
        <taxon>Aplysiida</taxon>
        <taxon>Aplysioidea</taxon>
        <taxon>Aplysiidae</taxon>
        <taxon>Aplysia</taxon>
    </lineage>
</organism>
<dbReference type="InterPro" id="IPR042201">
    <property type="entry name" value="FH2_Formin_sf"/>
</dbReference>
<gene>
    <name evidence="4" type="primary">LOC101860957</name>
</gene>
<dbReference type="GeneID" id="101860957"/>
<dbReference type="PANTHER" id="PTHR45725">
    <property type="entry name" value="FORMIN HOMOLOGY 2 FAMILY MEMBER"/>
    <property type="match status" value="1"/>
</dbReference>
<feature type="domain" description="FH2" evidence="2">
    <location>
        <begin position="1"/>
        <end position="293"/>
    </location>
</feature>
<dbReference type="SUPFAM" id="SSF101447">
    <property type="entry name" value="Formin homology 2 domain (FH2 domain)"/>
    <property type="match status" value="1"/>
</dbReference>
<evidence type="ECO:0000259" key="2">
    <source>
        <dbReference type="PROSITE" id="PS51444"/>
    </source>
</evidence>
<dbReference type="RefSeq" id="XP_005092977.3">
    <property type="nucleotide sequence ID" value="XM_005092920.3"/>
</dbReference>
<sequence length="293" mass="33565">MSPLEVKQALYNMDENTLSAELVKQLLTYTPNKHEIAQYKLYSGSKLLLTKPDQFAYQMSFVGDYEERLKALLFKASFREKIDEMRESLEHIKVASQELRNSKKLTRLLEVILAMGNYMNKGNSRVGEAAGFRITFLTQLDVTKTTDKKSSFLHVLAEASYNKFPELLSLGDELQAVEKAAKVSIEVLNQDAQDLRKALKETSEVLERIGNRNQNEPGDRFQDVMGHFIAEATDEIQSVFRLQAAAKAAFSETVVYFGEDPKTMTTNDVFEIFSEFIRNFEKAHRHNLMLKRQ</sequence>
<proteinExistence type="predicted"/>
<dbReference type="SMART" id="SM00498">
    <property type="entry name" value="FH2"/>
    <property type="match status" value="1"/>
</dbReference>
<feature type="coiled-coil region" evidence="1">
    <location>
        <begin position="185"/>
        <end position="212"/>
    </location>
</feature>
<evidence type="ECO:0000313" key="4">
    <source>
        <dbReference type="RefSeq" id="XP_005092977.3"/>
    </source>
</evidence>
<dbReference type="PROSITE" id="PS51444">
    <property type="entry name" value="FH2"/>
    <property type="match status" value="1"/>
</dbReference>
<dbReference type="Gene3D" id="1.20.58.2220">
    <property type="entry name" value="Formin, FH2 domain"/>
    <property type="match status" value="1"/>
</dbReference>
<reference evidence="4" key="1">
    <citation type="submission" date="2025-08" db="UniProtKB">
        <authorList>
            <consortium name="RefSeq"/>
        </authorList>
    </citation>
    <scope>IDENTIFICATION</scope>
</reference>
<dbReference type="Pfam" id="PF02181">
    <property type="entry name" value="FH2"/>
    <property type="match status" value="1"/>
</dbReference>
<evidence type="ECO:0000313" key="3">
    <source>
        <dbReference type="Proteomes" id="UP000694888"/>
    </source>
</evidence>
<dbReference type="PANTHER" id="PTHR45725:SF3">
    <property type="entry name" value="DELPHILIN"/>
    <property type="match status" value="1"/>
</dbReference>
<keyword evidence="3" id="KW-1185">Reference proteome</keyword>
<keyword evidence="1" id="KW-0175">Coiled coil</keyword>
<dbReference type="InterPro" id="IPR015425">
    <property type="entry name" value="FH2_Formin"/>
</dbReference>
<dbReference type="Proteomes" id="UP000694888">
    <property type="component" value="Unplaced"/>
</dbReference>
<dbReference type="InterPro" id="IPR051425">
    <property type="entry name" value="Formin_Homology"/>
</dbReference>
<protein>
    <submittedName>
        <fullName evidence="4">Delphilin-like</fullName>
    </submittedName>
</protein>
<accession>A0ABM0JG78</accession>
<evidence type="ECO:0000256" key="1">
    <source>
        <dbReference type="SAM" id="Coils"/>
    </source>
</evidence>